<dbReference type="RefSeq" id="WP_163915523.1">
    <property type="nucleotide sequence ID" value="NZ_JAAGWD010000005.1"/>
</dbReference>
<proteinExistence type="predicted"/>
<comment type="caution">
    <text evidence="2">The sequence shown here is derived from an EMBL/GenBank/DDBJ whole genome shotgun (WGS) entry which is preliminary data.</text>
</comment>
<dbReference type="EMBL" id="JAAGWD010000005">
    <property type="protein sequence ID" value="NEM98640.1"/>
    <property type="molecule type" value="Genomic_DNA"/>
</dbReference>
<name>A0A6B3LY90_9BACT</name>
<reference evidence="2 3" key="1">
    <citation type="submission" date="2020-02" db="EMBL/GenBank/DDBJ databases">
        <authorList>
            <person name="Kim M.K."/>
        </authorList>
    </citation>
    <scope>NUCLEOTIDE SEQUENCE [LARGE SCALE GENOMIC DNA]</scope>
    <source>
        <strain evidence="2 3">BT327</strain>
    </source>
</reference>
<sequence>MDQNEIVQELRMDVGANIPLFYKGQSVKIAYHNGKIHPMGIGWKILYMLVALAGLCVFLYQLLLISESGVLQTIDKFWQIIKLVF</sequence>
<dbReference type="AlphaFoldDB" id="A0A6B3LY90"/>
<keyword evidence="3" id="KW-1185">Reference proteome</keyword>
<keyword evidence="1" id="KW-1133">Transmembrane helix</keyword>
<accession>A0A6B3LY90</accession>
<dbReference type="Proteomes" id="UP000474777">
    <property type="component" value="Unassembled WGS sequence"/>
</dbReference>
<keyword evidence="1" id="KW-0472">Membrane</keyword>
<evidence type="ECO:0000313" key="3">
    <source>
        <dbReference type="Proteomes" id="UP000474777"/>
    </source>
</evidence>
<feature type="transmembrane region" description="Helical" evidence="1">
    <location>
        <begin position="45"/>
        <end position="63"/>
    </location>
</feature>
<keyword evidence="1" id="KW-0812">Transmembrane</keyword>
<gene>
    <name evidence="2" type="ORF">GXP69_13120</name>
</gene>
<protein>
    <submittedName>
        <fullName evidence="2">Uncharacterized protein</fullName>
    </submittedName>
</protein>
<organism evidence="2 3">
    <name type="scientific">Pontibacter burrus</name>
    <dbReference type="NCBI Taxonomy" id="2704466"/>
    <lineage>
        <taxon>Bacteria</taxon>
        <taxon>Pseudomonadati</taxon>
        <taxon>Bacteroidota</taxon>
        <taxon>Cytophagia</taxon>
        <taxon>Cytophagales</taxon>
        <taxon>Hymenobacteraceae</taxon>
        <taxon>Pontibacter</taxon>
    </lineage>
</organism>
<evidence type="ECO:0000256" key="1">
    <source>
        <dbReference type="SAM" id="Phobius"/>
    </source>
</evidence>
<evidence type="ECO:0000313" key="2">
    <source>
        <dbReference type="EMBL" id="NEM98640.1"/>
    </source>
</evidence>